<sequence length="385" mass="42090">MAVRSLHVERPPTLVTPHSGILEISGFLPSVIRGGSCLLSRWSRTGVPEEGVVAVVAMGVGDGEAPLREGGDPVDLLVVLVDPLRVGEGDPLRPVEVGVGVEEIPQAPEAGARGPVVDRGIVGGGGDRKSVRFSLPDTPVGGKADKERGRRKLKAQESREKDREEGASLRESSVSSASTVQTVMERFSPRPWETGPRLAPEGNPPDPWWPTLPVHGTAYGLVHPSNMPYEPFPTMWTNPSTGKLEEVKHWRRVGYSPTWYEAEAPWTSGGWHKQQVHFNPVFDSDEISSEHSGPYTKMVPETELTPKRAAVSKEQTGTATQAVAENVKTNPRTARKWGVVRGWVETDSSGLGGWQKSENTEISQRVSTAVKQKTEVRVWLDYRQI</sequence>
<evidence type="ECO:0000256" key="1">
    <source>
        <dbReference type="SAM" id="MobiDB-lite"/>
    </source>
</evidence>
<evidence type="ECO:0000313" key="2">
    <source>
        <dbReference type="EMBL" id="CEM45218.1"/>
    </source>
</evidence>
<organism evidence="2">
    <name type="scientific">Chromera velia CCMP2878</name>
    <dbReference type="NCBI Taxonomy" id="1169474"/>
    <lineage>
        <taxon>Eukaryota</taxon>
        <taxon>Sar</taxon>
        <taxon>Alveolata</taxon>
        <taxon>Colpodellida</taxon>
        <taxon>Chromeraceae</taxon>
        <taxon>Chromera</taxon>
    </lineage>
</organism>
<dbReference type="AlphaFoldDB" id="A0A0G4HLL1"/>
<gene>
    <name evidence="2" type="ORF">Cvel_28990</name>
</gene>
<dbReference type="VEuPathDB" id="CryptoDB:Cvel_28990"/>
<reference evidence="2" key="1">
    <citation type="submission" date="2014-11" db="EMBL/GenBank/DDBJ databases">
        <authorList>
            <person name="Otto D Thomas"/>
            <person name="Naeem Raeece"/>
        </authorList>
    </citation>
    <scope>NUCLEOTIDE SEQUENCE</scope>
</reference>
<feature type="region of interest" description="Disordered" evidence="1">
    <location>
        <begin position="109"/>
        <end position="181"/>
    </location>
</feature>
<feature type="compositionally biased region" description="Low complexity" evidence="1">
    <location>
        <begin position="169"/>
        <end position="178"/>
    </location>
</feature>
<accession>A0A0G4HLL1</accession>
<protein>
    <submittedName>
        <fullName evidence="2">Uncharacterized protein</fullName>
    </submittedName>
</protein>
<proteinExistence type="predicted"/>
<dbReference type="EMBL" id="CDMZ01003134">
    <property type="protein sequence ID" value="CEM45218.1"/>
    <property type="molecule type" value="Genomic_DNA"/>
</dbReference>
<feature type="compositionally biased region" description="Basic and acidic residues" evidence="1">
    <location>
        <begin position="143"/>
        <end position="168"/>
    </location>
</feature>
<name>A0A0G4HLL1_9ALVE</name>